<gene>
    <name evidence="1" type="ORF">L9F63_024898</name>
</gene>
<name>A0AAD8E6E4_DIPPU</name>
<evidence type="ECO:0000313" key="2">
    <source>
        <dbReference type="Proteomes" id="UP001233999"/>
    </source>
</evidence>
<feature type="non-terminal residue" evidence="1">
    <location>
        <position position="1"/>
    </location>
</feature>
<keyword evidence="2" id="KW-1185">Reference proteome</keyword>
<organism evidence="1 2">
    <name type="scientific">Diploptera punctata</name>
    <name type="common">Pacific beetle cockroach</name>
    <dbReference type="NCBI Taxonomy" id="6984"/>
    <lineage>
        <taxon>Eukaryota</taxon>
        <taxon>Metazoa</taxon>
        <taxon>Ecdysozoa</taxon>
        <taxon>Arthropoda</taxon>
        <taxon>Hexapoda</taxon>
        <taxon>Insecta</taxon>
        <taxon>Pterygota</taxon>
        <taxon>Neoptera</taxon>
        <taxon>Polyneoptera</taxon>
        <taxon>Dictyoptera</taxon>
        <taxon>Blattodea</taxon>
        <taxon>Blaberoidea</taxon>
        <taxon>Blaberidae</taxon>
        <taxon>Diplopterinae</taxon>
        <taxon>Diploptera</taxon>
    </lineage>
</organism>
<proteinExistence type="predicted"/>
<evidence type="ECO:0000313" key="1">
    <source>
        <dbReference type="EMBL" id="KAJ9578995.1"/>
    </source>
</evidence>
<dbReference type="EMBL" id="JASPKZ010008783">
    <property type="protein sequence ID" value="KAJ9578995.1"/>
    <property type="molecule type" value="Genomic_DNA"/>
</dbReference>
<dbReference type="Proteomes" id="UP001233999">
    <property type="component" value="Unassembled WGS sequence"/>
</dbReference>
<reference evidence="1" key="1">
    <citation type="journal article" date="2023" name="IScience">
        <title>Live-bearing cockroach genome reveals convergent evolutionary mechanisms linked to viviparity in insects and beyond.</title>
        <authorList>
            <person name="Fouks B."/>
            <person name="Harrison M.C."/>
            <person name="Mikhailova A.A."/>
            <person name="Marchal E."/>
            <person name="English S."/>
            <person name="Carruthers M."/>
            <person name="Jennings E.C."/>
            <person name="Chiamaka E.L."/>
            <person name="Frigard R.A."/>
            <person name="Pippel M."/>
            <person name="Attardo G.M."/>
            <person name="Benoit J.B."/>
            <person name="Bornberg-Bauer E."/>
            <person name="Tobe S.S."/>
        </authorList>
    </citation>
    <scope>NUCLEOTIDE SEQUENCE</scope>
    <source>
        <tissue evidence="1">Testes</tissue>
    </source>
</reference>
<protein>
    <submittedName>
        <fullName evidence="1">Uncharacterized protein</fullName>
    </submittedName>
</protein>
<accession>A0AAD8E6E4</accession>
<comment type="caution">
    <text evidence="1">The sequence shown here is derived from an EMBL/GenBank/DDBJ whole genome shotgun (WGS) entry which is preliminary data.</text>
</comment>
<sequence length="82" mass="9649">RIANGTWRVSFFHAVRSLLHDKQQICGAQFTNEIPPITNWKNLRTINANNTILECRRKLFLVYSIMYSFSFHNGPNLFSNIY</sequence>
<dbReference type="AlphaFoldDB" id="A0AAD8E6E4"/>
<reference evidence="1" key="2">
    <citation type="submission" date="2023-05" db="EMBL/GenBank/DDBJ databases">
        <authorList>
            <person name="Fouks B."/>
        </authorList>
    </citation>
    <scope>NUCLEOTIDE SEQUENCE</scope>
    <source>
        <strain evidence="1">Stay&amp;Tobe</strain>
        <tissue evidence="1">Testes</tissue>
    </source>
</reference>